<dbReference type="GO" id="GO:0009098">
    <property type="term" value="P:L-leucine biosynthetic process"/>
    <property type="evidence" value="ECO:0007669"/>
    <property type="project" value="UniProtKB-UniRule"/>
</dbReference>
<dbReference type="PANTHER" id="PTHR43345">
    <property type="entry name" value="3-ISOPROPYLMALATE DEHYDRATASE SMALL SUBUNIT 2-RELATED-RELATED"/>
    <property type="match status" value="1"/>
</dbReference>
<keyword evidence="3" id="KW-0432">Leucine biosynthesis</keyword>
<dbReference type="EC" id="4.2.1.33" evidence="3"/>
<dbReference type="EMBL" id="MSDW01000001">
    <property type="protein sequence ID" value="OKY77560.1"/>
    <property type="molecule type" value="Genomic_DNA"/>
</dbReference>
<keyword evidence="6" id="KW-1185">Reference proteome</keyword>
<comment type="catalytic activity">
    <reaction evidence="3">
        <text>(2R,3S)-3-isopropylmalate = (2S)-2-isopropylmalate</text>
        <dbReference type="Rhea" id="RHEA:32287"/>
        <dbReference type="ChEBI" id="CHEBI:1178"/>
        <dbReference type="ChEBI" id="CHEBI:35121"/>
        <dbReference type="EC" id="4.2.1.33"/>
    </reaction>
</comment>
<comment type="caution">
    <text evidence="5">The sequence shown here is derived from an EMBL/GenBank/DDBJ whole genome shotgun (WGS) entry which is preliminary data.</text>
</comment>
<dbReference type="Gene3D" id="3.20.19.10">
    <property type="entry name" value="Aconitase, domain 4"/>
    <property type="match status" value="1"/>
</dbReference>
<comment type="pathway">
    <text evidence="3">Amino-acid biosynthesis; L-leucine biosynthesis; L-leucine from 3-methyl-2-oxobutanoate: step 2/4.</text>
</comment>
<dbReference type="GO" id="GO:0003861">
    <property type="term" value="F:3-isopropylmalate dehydratase activity"/>
    <property type="evidence" value="ECO:0007669"/>
    <property type="project" value="UniProtKB-UniRule"/>
</dbReference>
<dbReference type="AlphaFoldDB" id="A0A1Q6DT57"/>
<gene>
    <name evidence="3" type="primary">leuD</name>
    <name evidence="5" type="ORF">BTN85_0028</name>
</gene>
<proteinExistence type="inferred from homology"/>
<evidence type="ECO:0000256" key="1">
    <source>
        <dbReference type="ARBA" id="ARBA00009869"/>
    </source>
</evidence>
<reference evidence="5" key="1">
    <citation type="submission" date="2016-12" db="EMBL/GenBank/DDBJ databases">
        <title>Discovery of methanogenic haloarchaea.</title>
        <authorList>
            <person name="Sorokin D.Y."/>
            <person name="Makarova K.S."/>
            <person name="Abbas B."/>
            <person name="Ferrer M."/>
            <person name="Golyshin P.N."/>
        </authorList>
    </citation>
    <scope>NUCLEOTIDE SEQUENCE [LARGE SCALE GENOMIC DNA]</scope>
    <source>
        <strain evidence="5">HMET1</strain>
    </source>
</reference>
<dbReference type="InterPro" id="IPR011827">
    <property type="entry name" value="LeuD_type2/HacB/DmdB"/>
</dbReference>
<dbReference type="UniPathway" id="UPA00048">
    <property type="reaction ID" value="UER00071"/>
</dbReference>
<dbReference type="SUPFAM" id="SSF52016">
    <property type="entry name" value="LeuD/IlvD-like"/>
    <property type="match status" value="1"/>
</dbReference>
<dbReference type="STRING" id="1903181.BTN85_0028"/>
<evidence type="ECO:0000256" key="2">
    <source>
        <dbReference type="ARBA" id="ARBA00023239"/>
    </source>
</evidence>
<dbReference type="InterPro" id="IPR050075">
    <property type="entry name" value="LeuD"/>
</dbReference>
<dbReference type="HAMAP" id="MF_01032">
    <property type="entry name" value="LeuD_type2"/>
    <property type="match status" value="1"/>
</dbReference>
<evidence type="ECO:0000313" key="5">
    <source>
        <dbReference type="EMBL" id="OKY77560.1"/>
    </source>
</evidence>
<dbReference type="NCBIfam" id="TIGR02087">
    <property type="entry name" value="LEUD_arch"/>
    <property type="match status" value="1"/>
</dbReference>
<dbReference type="Proteomes" id="UP000185744">
    <property type="component" value="Unassembled WGS sequence"/>
</dbReference>
<evidence type="ECO:0000259" key="4">
    <source>
        <dbReference type="Pfam" id="PF00694"/>
    </source>
</evidence>
<feature type="domain" description="Aconitase A/isopropylmalate dehydratase small subunit swivel" evidence="4">
    <location>
        <begin position="45"/>
        <end position="102"/>
    </location>
</feature>
<comment type="function">
    <text evidence="3">Catalyzes the isomerization between 2-isopropylmalate and 3-isopropylmalate, via the formation of 2-isopropylmaleate.</text>
</comment>
<keyword evidence="3" id="KW-0100">Branched-chain amino acid biosynthesis</keyword>
<comment type="subunit">
    <text evidence="3">Heterodimer of LeuC and LeuD.</text>
</comment>
<organism evidence="5 6">
    <name type="scientific">Methanohalarchaeum thermophilum</name>
    <dbReference type="NCBI Taxonomy" id="1903181"/>
    <lineage>
        <taxon>Archaea</taxon>
        <taxon>Methanobacteriati</taxon>
        <taxon>Methanobacteriota</taxon>
        <taxon>Methanonatronarchaeia</taxon>
        <taxon>Methanonatronarchaeales</taxon>
        <taxon>Methanonatronarchaeaceae</taxon>
        <taxon>Candidatus Methanohalarchaeum</taxon>
    </lineage>
</organism>
<dbReference type="InterPro" id="IPR015928">
    <property type="entry name" value="Aconitase/3IPM_dehydase_swvl"/>
</dbReference>
<dbReference type="PANTHER" id="PTHR43345:SF2">
    <property type="entry name" value="3-ISOPROPYLMALATE DEHYDRATASE SMALL SUBUNIT 1"/>
    <property type="match status" value="1"/>
</dbReference>
<keyword evidence="2 3" id="KW-0456">Lyase</keyword>
<sequence>MNKAWKFGDDVSTDAIIPGRYLTLNKPEKLAEHVFENERENFADKVEEGDYIVAGENFGCGSSREHAPLAIKGAGIKAIIAKSFARIFYRNAINLGILAIECGETDEIEEEDELEINKNTITDKTKDKTFEIEKKPEFIEEIVQKDGLLPYVKEEYLDV</sequence>
<dbReference type="Pfam" id="PF00694">
    <property type="entry name" value="Aconitase_C"/>
    <property type="match status" value="1"/>
</dbReference>
<dbReference type="CDD" id="cd01577">
    <property type="entry name" value="IPMI_Swivel"/>
    <property type="match status" value="1"/>
</dbReference>
<protein>
    <recommendedName>
        <fullName evidence="3">3-isopropylmalate dehydratase small subunit</fullName>
        <ecNumber evidence="3">4.2.1.33</ecNumber>
    </recommendedName>
    <alternativeName>
        <fullName evidence="3">Alpha-IPM isomerase</fullName>
        <shortName evidence="3">IPMI</shortName>
    </alternativeName>
    <alternativeName>
        <fullName evidence="3">Isopropylmalate isomerase</fullName>
    </alternativeName>
</protein>
<keyword evidence="3" id="KW-0028">Amino-acid biosynthesis</keyword>
<evidence type="ECO:0000313" key="6">
    <source>
        <dbReference type="Proteomes" id="UP000185744"/>
    </source>
</evidence>
<dbReference type="InParanoid" id="A0A1Q6DT57"/>
<evidence type="ECO:0000256" key="3">
    <source>
        <dbReference type="HAMAP-Rule" id="MF_01032"/>
    </source>
</evidence>
<name>A0A1Q6DT57_METT1</name>
<accession>A0A1Q6DT57</accession>
<dbReference type="InterPro" id="IPR033940">
    <property type="entry name" value="IPMI_Swivel"/>
</dbReference>
<dbReference type="InterPro" id="IPR000573">
    <property type="entry name" value="AconitaseA/IPMdHydase_ssu_swvl"/>
</dbReference>
<comment type="similarity">
    <text evidence="1 3">Belongs to the LeuD family. LeuD type 2 subfamily.</text>
</comment>